<dbReference type="InterPro" id="IPR038107">
    <property type="entry name" value="Glycos_transf_N_sf"/>
</dbReference>
<feature type="active site" description="Proton acceptor" evidence="7">
    <location>
        <position position="60"/>
    </location>
</feature>
<comment type="subcellular location">
    <subcellularLocation>
        <location evidence="8">Cell membrane</location>
    </subcellularLocation>
</comment>
<evidence type="ECO:0000259" key="9">
    <source>
        <dbReference type="Pfam" id="PF04413"/>
    </source>
</evidence>
<evidence type="ECO:0000256" key="1">
    <source>
        <dbReference type="ARBA" id="ARBA00004713"/>
    </source>
</evidence>
<comment type="function">
    <text evidence="8">Involved in lipopolysaccharide (LPS) biosynthesis. Catalyzes the transfer of 3-deoxy-D-manno-octulosonate (Kdo) residue(s) from CMP-Kdo to lipid IV(A), the tetraacyldisaccharide-1,4'-bisphosphate precursor of lipid A.</text>
</comment>
<keyword evidence="8" id="KW-0812">Transmembrane</keyword>
<dbReference type="STRING" id="362413.RC62_456"/>
<dbReference type="EMBL" id="JRLF01000010">
    <property type="protein sequence ID" value="KQB40563.1"/>
    <property type="molecule type" value="Genomic_DNA"/>
</dbReference>
<comment type="caution">
    <text evidence="10">The sequence shown here is derived from an EMBL/GenBank/DDBJ whole genome shotgun (WGS) entry which is preliminary data.</text>
</comment>
<comment type="catalytic activity">
    <reaction evidence="6 8">
        <text>lipid IVA (E. coli) + CMP-3-deoxy-beta-D-manno-octulosonate = alpha-Kdo-(2-&gt;6)-lipid IVA (E. coli) + CMP + H(+)</text>
        <dbReference type="Rhea" id="RHEA:28066"/>
        <dbReference type="ChEBI" id="CHEBI:15378"/>
        <dbReference type="ChEBI" id="CHEBI:58603"/>
        <dbReference type="ChEBI" id="CHEBI:60364"/>
        <dbReference type="ChEBI" id="CHEBI:60377"/>
        <dbReference type="ChEBI" id="CHEBI:85987"/>
        <dbReference type="EC" id="2.4.99.12"/>
    </reaction>
</comment>
<dbReference type="Pfam" id="PF04413">
    <property type="entry name" value="Glycos_transf_N"/>
    <property type="match status" value="1"/>
</dbReference>
<dbReference type="UniPathway" id="UPA00958"/>
<dbReference type="SUPFAM" id="SSF53756">
    <property type="entry name" value="UDP-Glycosyltransferase/glycogen phosphorylase"/>
    <property type="match status" value="1"/>
</dbReference>
<feature type="transmembrane region" description="Helical" evidence="8">
    <location>
        <begin position="6"/>
        <end position="24"/>
    </location>
</feature>
<dbReference type="PANTHER" id="PTHR42755:SF1">
    <property type="entry name" value="3-DEOXY-D-MANNO-OCTULOSONIC ACID TRANSFERASE, MITOCHONDRIAL-RELATED"/>
    <property type="match status" value="1"/>
</dbReference>
<keyword evidence="8" id="KW-0448">Lipopolysaccharide biosynthesis</keyword>
<organism evidence="10 11">
    <name type="scientific">Flavobacterium aquidurense</name>
    <dbReference type="NCBI Taxonomy" id="362413"/>
    <lineage>
        <taxon>Bacteria</taxon>
        <taxon>Pseudomonadati</taxon>
        <taxon>Bacteroidota</taxon>
        <taxon>Flavobacteriia</taxon>
        <taxon>Flavobacteriales</taxon>
        <taxon>Flavobacteriaceae</taxon>
        <taxon>Flavobacterium</taxon>
    </lineage>
</organism>
<dbReference type="AlphaFoldDB" id="A0A0Q0W864"/>
<feature type="domain" description="3-deoxy-D-manno-octulosonic-acid transferase N-terminal" evidence="9">
    <location>
        <begin position="45"/>
        <end position="206"/>
    </location>
</feature>
<reference evidence="10 11" key="1">
    <citation type="submission" date="2014-09" db="EMBL/GenBank/DDBJ databases">
        <title>Genome sequence of Flavobacterium aquidurense RC62.</title>
        <authorList>
            <person name="Kim J.F."/>
            <person name="Kwak M.-J."/>
        </authorList>
    </citation>
    <scope>NUCLEOTIDE SEQUENCE [LARGE SCALE GENOMIC DNA]</scope>
    <source>
        <strain evidence="10 11">RC62</strain>
    </source>
</reference>
<dbReference type="PATRIC" id="fig|362413.3.peg.437"/>
<comment type="similarity">
    <text evidence="8">Belongs to the glycosyltransferase group 1 family.</text>
</comment>
<evidence type="ECO:0000313" key="11">
    <source>
        <dbReference type="Proteomes" id="UP000050443"/>
    </source>
</evidence>
<dbReference type="InterPro" id="IPR039901">
    <property type="entry name" value="Kdotransferase"/>
</dbReference>
<protein>
    <recommendedName>
        <fullName evidence="3 8">3-deoxy-D-manno-octulosonic acid transferase</fullName>
        <shortName evidence="8">Kdo transferase</shortName>
        <ecNumber evidence="2 8">2.4.99.12</ecNumber>
    </recommendedName>
    <alternativeName>
        <fullName evidence="5 8">Lipid IV(A) 3-deoxy-D-manno-octulosonic acid transferase</fullName>
    </alternativeName>
</protein>
<dbReference type="Gene3D" id="3.40.50.2000">
    <property type="entry name" value="Glycogen Phosphorylase B"/>
    <property type="match status" value="1"/>
</dbReference>
<keyword evidence="8" id="KW-0472">Membrane</keyword>
<keyword evidence="8" id="KW-1133">Transmembrane helix</keyword>
<dbReference type="PANTHER" id="PTHR42755">
    <property type="entry name" value="3-DEOXY-MANNO-OCTULOSONATE CYTIDYLYLTRANSFERASE"/>
    <property type="match status" value="1"/>
</dbReference>
<proteinExistence type="inferred from homology"/>
<dbReference type="RefSeq" id="WP_055095078.1">
    <property type="nucleotide sequence ID" value="NZ_JRLF01000010.1"/>
</dbReference>
<evidence type="ECO:0000256" key="7">
    <source>
        <dbReference type="PIRSR" id="PIRSR639901-1"/>
    </source>
</evidence>
<name>A0A0Q0W864_9FLAO</name>
<dbReference type="GO" id="GO:0009244">
    <property type="term" value="P:lipopolysaccharide core region biosynthetic process"/>
    <property type="evidence" value="ECO:0007669"/>
    <property type="project" value="UniProtKB-UniRule"/>
</dbReference>
<evidence type="ECO:0000256" key="5">
    <source>
        <dbReference type="ARBA" id="ARBA00031445"/>
    </source>
</evidence>
<dbReference type="Proteomes" id="UP000050443">
    <property type="component" value="Unassembled WGS sequence"/>
</dbReference>
<keyword evidence="4 8" id="KW-0808">Transferase</keyword>
<dbReference type="Gene3D" id="3.40.50.11720">
    <property type="entry name" value="3-Deoxy-D-manno-octulosonic-acid transferase, N-terminal domain"/>
    <property type="match status" value="1"/>
</dbReference>
<dbReference type="OrthoDB" id="9789797at2"/>
<evidence type="ECO:0000256" key="3">
    <source>
        <dbReference type="ARBA" id="ARBA00019077"/>
    </source>
</evidence>
<comment type="pathway">
    <text evidence="1 8">Bacterial outer membrane biogenesis; LPS core biosynthesis.</text>
</comment>
<sequence>MLFLYNLVISIAGFFLKIVALFSPKIKLFVDGRKDVFSILEQKIKPTDKTIWFHSASLGEYEQGLPVIEKIKKKYPDHKIIVTFFSPSGYEVRKNNTVADITVYLPLDTRSNAKKFLKIVHPEFVFFIKYEFWLNYLKELETSKTPTYLISGIFRNNQMFFKWYGGFYQKALKAFTYFFVQNESSKEKIESIGFHNVIVSGDTRFDRVNAILERDNKLDFIENFKNNTPTIIIGSSWPKDEALLAEYINQAPENVKFIIAPHNIKTDQIASLTSQIRKSTVLFSEKENQDLSQYNVFIIDTVGLLTKIYSYGTIAYIGGGFGNPGIHNILEPATFGIPIVIGPNYSNFAEAVQLVTLGGCIVISNHNELKQNLDHLLDDPKFLEEKSRICKSYIQDNTGATNTIMNIVS</sequence>
<evidence type="ECO:0000256" key="2">
    <source>
        <dbReference type="ARBA" id="ARBA00012621"/>
    </source>
</evidence>
<gene>
    <name evidence="10" type="ORF">RC62_456</name>
</gene>
<dbReference type="GO" id="GO:0009245">
    <property type="term" value="P:lipid A biosynthetic process"/>
    <property type="evidence" value="ECO:0007669"/>
    <property type="project" value="TreeGrafter"/>
</dbReference>
<dbReference type="GO" id="GO:0005886">
    <property type="term" value="C:plasma membrane"/>
    <property type="evidence" value="ECO:0007669"/>
    <property type="project" value="UniProtKB-SubCell"/>
</dbReference>
<evidence type="ECO:0000313" key="10">
    <source>
        <dbReference type="EMBL" id="KQB40563.1"/>
    </source>
</evidence>
<evidence type="ECO:0000256" key="4">
    <source>
        <dbReference type="ARBA" id="ARBA00022679"/>
    </source>
</evidence>
<dbReference type="EC" id="2.4.99.12" evidence="2 8"/>
<evidence type="ECO:0000256" key="8">
    <source>
        <dbReference type="RuleBase" id="RU365103"/>
    </source>
</evidence>
<keyword evidence="8" id="KW-1003">Cell membrane</keyword>
<accession>A0A0Q0W864</accession>
<evidence type="ECO:0000256" key="6">
    <source>
        <dbReference type="ARBA" id="ARBA00049183"/>
    </source>
</evidence>
<dbReference type="InterPro" id="IPR007507">
    <property type="entry name" value="Glycos_transf_N"/>
</dbReference>
<dbReference type="GO" id="GO:0043842">
    <property type="term" value="F:Kdo transferase activity"/>
    <property type="evidence" value="ECO:0007669"/>
    <property type="project" value="UniProtKB-EC"/>
</dbReference>